<keyword evidence="6" id="KW-1133">Transmembrane helix</keyword>
<dbReference type="Proteomes" id="UP000518300">
    <property type="component" value="Unassembled WGS sequence"/>
</dbReference>
<dbReference type="Gene3D" id="1.10.760.10">
    <property type="entry name" value="Cytochrome c-like domain"/>
    <property type="match status" value="1"/>
</dbReference>
<dbReference type="SUPFAM" id="SSF50974">
    <property type="entry name" value="Nitrous oxide reductase, N-terminal domain"/>
    <property type="match status" value="1"/>
</dbReference>
<dbReference type="Gene3D" id="2.130.10.10">
    <property type="entry name" value="YVTN repeat-like/Quinoprotein amine dehydrogenase"/>
    <property type="match status" value="2"/>
</dbReference>
<evidence type="ECO:0000256" key="4">
    <source>
        <dbReference type="PROSITE-ProRule" id="PRU00433"/>
    </source>
</evidence>
<name>A0A848LPZ2_9BACT</name>
<dbReference type="EMBL" id="JABBJJ010000216">
    <property type="protein sequence ID" value="NMO19965.1"/>
    <property type="molecule type" value="Genomic_DNA"/>
</dbReference>
<evidence type="ECO:0000256" key="2">
    <source>
        <dbReference type="ARBA" id="ARBA00022723"/>
    </source>
</evidence>
<dbReference type="InterPro" id="IPR036909">
    <property type="entry name" value="Cyt_c-like_dom_sf"/>
</dbReference>
<dbReference type="GO" id="GO:0009055">
    <property type="term" value="F:electron transfer activity"/>
    <property type="evidence" value="ECO:0007669"/>
    <property type="project" value="InterPro"/>
</dbReference>
<dbReference type="PROSITE" id="PS51007">
    <property type="entry name" value="CYTC"/>
    <property type="match status" value="1"/>
</dbReference>
<keyword evidence="1 4" id="KW-0349">Heme</keyword>
<proteinExistence type="predicted"/>
<feature type="transmembrane region" description="Helical" evidence="6">
    <location>
        <begin position="20"/>
        <end position="38"/>
    </location>
</feature>
<keyword evidence="6" id="KW-0812">Transmembrane</keyword>
<reference evidence="8 9" key="1">
    <citation type="submission" date="2020-04" db="EMBL/GenBank/DDBJ databases">
        <title>Draft genome of Pyxidicoccus fallax type strain.</title>
        <authorList>
            <person name="Whitworth D.E."/>
        </authorList>
    </citation>
    <scope>NUCLEOTIDE SEQUENCE [LARGE SCALE GENOMIC DNA]</scope>
    <source>
        <strain evidence="8 9">DSM 14698</strain>
    </source>
</reference>
<sequence>MAARRALEDAVAVTGTARKWGVVAALGGTLAVAGVVALRERASSSGAPSGATPPAASPGPRLVSVGPRLTSNETSQPLSIYGERLVPGLKLVLGPPLSRELPLVVVDSGHAFARLPAGLALPDDLPQVVVEARLSPPAEGSARLTVVNDAAFPDLTALALSPDGRTLLIASPPTDTVFALDVEAGRVERLAAGDGPSALATWKDAEGRPWLGVAHRYQPELRLYALDAPGSEPRVLPAPVGAHGLEVDGARGVAFVAEHVRDRVHALSLADGARKWSAAVDPNPRALARWKDLLAVGSLQTGQLELLRQTDGTPVATVVPGPGVSILGGHTEPFREQVMGGKAPRALVASERLGRLFMSSLGPNVGPNPKRMEVSANSGVAVVDPARGDYVRHRGFGAGVTEGLALDDAAGLLYAADIGIGRVRVLDARALAGAEKAARGAVLQEIVMTPPPGTPRIRPAADFSTKGRAGEELHSGPRALVLSPDGATLYVLNRLTRTVAVVDVREARAGRARVVRQLPVVEGRAQAKRRLGQVLYYVDLGRTGITCDGCHIEGHTGGVFYEKMRPNNRIYRSTTALGSRDTPPYFTPASHPDLADTARFVGGRNRFHNPDPSPEEVEALSLFNALLPTPPNPFRGADGAPLETVELPDGGVGRPARGRELFEGQGRCVECHPAPLYTLDQDPATRGQYLDVGTPVALPLRLEQQDLVTGAAPPSLVGAWDVWPMLTSATAGYAVKDGRLVVDTRFPLRAVLESSGPRHGDARSLTPEERDDLLAFLLTL</sequence>
<dbReference type="InterPro" id="IPR009056">
    <property type="entry name" value="Cyt_c-like_dom"/>
</dbReference>
<keyword evidence="6" id="KW-0472">Membrane</keyword>
<feature type="domain" description="Cytochrome c" evidence="7">
    <location>
        <begin position="653"/>
        <end position="780"/>
    </location>
</feature>
<feature type="compositionally biased region" description="Low complexity" evidence="5">
    <location>
        <begin position="44"/>
        <end position="60"/>
    </location>
</feature>
<keyword evidence="2 4" id="KW-0479">Metal-binding</keyword>
<dbReference type="InterPro" id="IPR015943">
    <property type="entry name" value="WD40/YVTN_repeat-like_dom_sf"/>
</dbReference>
<organism evidence="8 9">
    <name type="scientific">Pyxidicoccus fallax</name>
    <dbReference type="NCBI Taxonomy" id="394095"/>
    <lineage>
        <taxon>Bacteria</taxon>
        <taxon>Pseudomonadati</taxon>
        <taxon>Myxococcota</taxon>
        <taxon>Myxococcia</taxon>
        <taxon>Myxococcales</taxon>
        <taxon>Cystobacterineae</taxon>
        <taxon>Myxococcaceae</taxon>
        <taxon>Pyxidicoccus</taxon>
    </lineage>
</organism>
<protein>
    <submittedName>
        <fullName evidence="8">MtsA protein</fullName>
    </submittedName>
</protein>
<feature type="region of interest" description="Disordered" evidence="5">
    <location>
        <begin position="44"/>
        <end position="74"/>
    </location>
</feature>
<evidence type="ECO:0000256" key="6">
    <source>
        <dbReference type="SAM" id="Phobius"/>
    </source>
</evidence>
<evidence type="ECO:0000256" key="1">
    <source>
        <dbReference type="ARBA" id="ARBA00022617"/>
    </source>
</evidence>
<dbReference type="AlphaFoldDB" id="A0A848LPZ2"/>
<gene>
    <name evidence="8" type="ORF">HG543_34655</name>
</gene>
<keyword evidence="9" id="KW-1185">Reference proteome</keyword>
<dbReference type="GO" id="GO:0020037">
    <property type="term" value="F:heme binding"/>
    <property type="evidence" value="ECO:0007669"/>
    <property type="project" value="InterPro"/>
</dbReference>
<evidence type="ECO:0000313" key="8">
    <source>
        <dbReference type="EMBL" id="NMO19965.1"/>
    </source>
</evidence>
<evidence type="ECO:0000256" key="5">
    <source>
        <dbReference type="SAM" id="MobiDB-lite"/>
    </source>
</evidence>
<dbReference type="GO" id="GO:0046872">
    <property type="term" value="F:metal ion binding"/>
    <property type="evidence" value="ECO:0007669"/>
    <property type="project" value="UniProtKB-KW"/>
</dbReference>
<keyword evidence="3 4" id="KW-0408">Iron</keyword>
<comment type="caution">
    <text evidence="8">The sequence shown here is derived from an EMBL/GenBank/DDBJ whole genome shotgun (WGS) entry which is preliminary data.</text>
</comment>
<evidence type="ECO:0000256" key="3">
    <source>
        <dbReference type="ARBA" id="ARBA00023004"/>
    </source>
</evidence>
<accession>A0A848LPZ2</accession>
<evidence type="ECO:0000313" key="9">
    <source>
        <dbReference type="Proteomes" id="UP000518300"/>
    </source>
</evidence>
<dbReference type="SUPFAM" id="SSF46626">
    <property type="entry name" value="Cytochrome c"/>
    <property type="match status" value="1"/>
</dbReference>
<dbReference type="InterPro" id="IPR011045">
    <property type="entry name" value="N2O_reductase_N"/>
</dbReference>
<evidence type="ECO:0000259" key="7">
    <source>
        <dbReference type="PROSITE" id="PS51007"/>
    </source>
</evidence>